<evidence type="ECO:0000313" key="3">
    <source>
        <dbReference type="EMBL" id="RLL35992.1"/>
    </source>
</evidence>
<dbReference type="AlphaFoldDB" id="A0A498CXC1"/>
<evidence type="ECO:0000313" key="4">
    <source>
        <dbReference type="Proteomes" id="UP000267166"/>
    </source>
</evidence>
<dbReference type="Proteomes" id="UP000267166">
    <property type="component" value="Unassembled WGS sequence"/>
</dbReference>
<evidence type="ECO:0000259" key="2">
    <source>
        <dbReference type="Pfam" id="PF14341"/>
    </source>
</evidence>
<keyword evidence="1" id="KW-1133">Transmembrane helix</keyword>
<feature type="transmembrane region" description="Helical" evidence="1">
    <location>
        <begin position="12"/>
        <end position="30"/>
    </location>
</feature>
<organism evidence="3 4">
    <name type="scientific">Acinetobacter cumulans</name>
    <dbReference type="NCBI Taxonomy" id="2136182"/>
    <lineage>
        <taxon>Bacteria</taxon>
        <taxon>Pseudomonadati</taxon>
        <taxon>Pseudomonadota</taxon>
        <taxon>Gammaproteobacteria</taxon>
        <taxon>Moraxellales</taxon>
        <taxon>Moraxellaceae</taxon>
        <taxon>Acinetobacter</taxon>
    </lineage>
</organism>
<dbReference type="RefSeq" id="WP_121594282.1">
    <property type="nucleotide sequence ID" value="NZ_RCHD01000012.1"/>
</dbReference>
<feature type="domain" description="Type 4 fimbrial biogenesis protein PilX N-terminal" evidence="2">
    <location>
        <begin position="8"/>
        <end position="47"/>
    </location>
</feature>
<evidence type="ECO:0000256" key="1">
    <source>
        <dbReference type="SAM" id="Phobius"/>
    </source>
</evidence>
<gene>
    <name evidence="3" type="ORF">D9K80_06605</name>
</gene>
<protein>
    <recommendedName>
        <fullName evidence="2">Type 4 fimbrial biogenesis protein PilX N-terminal domain-containing protein</fullName>
    </recommendedName>
</protein>
<comment type="caution">
    <text evidence="3">The sequence shown here is derived from an EMBL/GenBank/DDBJ whole genome shotgun (WGS) entry which is preliminary data.</text>
</comment>
<accession>A0A498CXC1</accession>
<keyword evidence="1" id="KW-0472">Membrane</keyword>
<dbReference type="InterPro" id="IPR025746">
    <property type="entry name" value="PilX_N_dom"/>
</dbReference>
<name>A0A498CXC1_9GAMM</name>
<reference evidence="3 4" key="1">
    <citation type="submission" date="2018-09" db="EMBL/GenBank/DDBJ databases">
        <title>The draft genome of Acinetobacter sp. strains.</title>
        <authorList>
            <person name="Qin J."/>
            <person name="Feng Y."/>
            <person name="Zong Z."/>
        </authorList>
    </citation>
    <scope>NUCLEOTIDE SEQUENCE [LARGE SCALE GENOMIC DNA]</scope>
    <source>
        <strain evidence="3 4">WCHAc060003</strain>
    </source>
</reference>
<dbReference type="EMBL" id="RCHD01000012">
    <property type="protein sequence ID" value="RLL35992.1"/>
    <property type="molecule type" value="Genomic_DNA"/>
</dbReference>
<keyword evidence="1" id="KW-0812">Transmembrane</keyword>
<sequence length="245" mass="26707">MKIFASQRGATLIVVLVMLILLTLVGTWAIRGSLTSLNIATNAQAQALLQQSSDAIFFSLENQTSDDLMLTKMQIGDGMLAYVMRPESKGKELVFCIRGGDANTLEGSRNASVVYWNGASISNTSLGTTGFCKLSRKSDFISGRSAVMTRVGIRPAAIGQDWEHMLEGDDADTTKRQKIEKVIVNVISIIPNLSESSASDIEGCLKNFTSFYDPMAKNTTVSQCLTGQNVPFSNQEMEYTLRPVK</sequence>
<dbReference type="Pfam" id="PF14341">
    <property type="entry name" value="PilX_N"/>
    <property type="match status" value="1"/>
</dbReference>
<proteinExistence type="predicted"/>